<organism evidence="3 4">
    <name type="scientific">Podospora fimiseda</name>
    <dbReference type="NCBI Taxonomy" id="252190"/>
    <lineage>
        <taxon>Eukaryota</taxon>
        <taxon>Fungi</taxon>
        <taxon>Dikarya</taxon>
        <taxon>Ascomycota</taxon>
        <taxon>Pezizomycotina</taxon>
        <taxon>Sordariomycetes</taxon>
        <taxon>Sordariomycetidae</taxon>
        <taxon>Sordariales</taxon>
        <taxon>Podosporaceae</taxon>
        <taxon>Podospora</taxon>
    </lineage>
</organism>
<feature type="compositionally biased region" description="Basic and acidic residues" evidence="1">
    <location>
        <begin position="303"/>
        <end position="318"/>
    </location>
</feature>
<evidence type="ECO:0000256" key="1">
    <source>
        <dbReference type="SAM" id="MobiDB-lite"/>
    </source>
</evidence>
<reference evidence="3" key="1">
    <citation type="journal article" date="2023" name="Mol. Phylogenet. Evol.">
        <title>Genome-scale phylogeny and comparative genomics of the fungal order Sordariales.</title>
        <authorList>
            <person name="Hensen N."/>
            <person name="Bonometti L."/>
            <person name="Westerberg I."/>
            <person name="Brannstrom I.O."/>
            <person name="Guillou S."/>
            <person name="Cros-Aarteil S."/>
            <person name="Calhoun S."/>
            <person name="Haridas S."/>
            <person name="Kuo A."/>
            <person name="Mondo S."/>
            <person name="Pangilinan J."/>
            <person name="Riley R."/>
            <person name="LaButti K."/>
            <person name="Andreopoulos B."/>
            <person name="Lipzen A."/>
            <person name="Chen C."/>
            <person name="Yan M."/>
            <person name="Daum C."/>
            <person name="Ng V."/>
            <person name="Clum A."/>
            <person name="Steindorff A."/>
            <person name="Ohm R.A."/>
            <person name="Martin F."/>
            <person name="Silar P."/>
            <person name="Natvig D.O."/>
            <person name="Lalanne C."/>
            <person name="Gautier V."/>
            <person name="Ament-Velasquez S.L."/>
            <person name="Kruys A."/>
            <person name="Hutchinson M.I."/>
            <person name="Powell A.J."/>
            <person name="Barry K."/>
            <person name="Miller A.N."/>
            <person name="Grigoriev I.V."/>
            <person name="Debuchy R."/>
            <person name="Gladieux P."/>
            <person name="Hiltunen Thoren M."/>
            <person name="Johannesson H."/>
        </authorList>
    </citation>
    <scope>NUCLEOTIDE SEQUENCE</scope>
    <source>
        <strain evidence="3">CBS 990.96</strain>
    </source>
</reference>
<keyword evidence="4" id="KW-1185">Reference proteome</keyword>
<evidence type="ECO:0000256" key="2">
    <source>
        <dbReference type="SAM" id="Phobius"/>
    </source>
</evidence>
<dbReference type="AlphaFoldDB" id="A0AAN7BVW6"/>
<reference evidence="3" key="2">
    <citation type="submission" date="2023-05" db="EMBL/GenBank/DDBJ databases">
        <authorList>
            <consortium name="Lawrence Berkeley National Laboratory"/>
            <person name="Steindorff A."/>
            <person name="Hensen N."/>
            <person name="Bonometti L."/>
            <person name="Westerberg I."/>
            <person name="Brannstrom I.O."/>
            <person name="Guillou S."/>
            <person name="Cros-Aarteil S."/>
            <person name="Calhoun S."/>
            <person name="Haridas S."/>
            <person name="Kuo A."/>
            <person name="Mondo S."/>
            <person name="Pangilinan J."/>
            <person name="Riley R."/>
            <person name="Labutti K."/>
            <person name="Andreopoulos B."/>
            <person name="Lipzen A."/>
            <person name="Chen C."/>
            <person name="Yanf M."/>
            <person name="Daum C."/>
            <person name="Ng V."/>
            <person name="Clum A."/>
            <person name="Ohm R."/>
            <person name="Martin F."/>
            <person name="Silar P."/>
            <person name="Natvig D."/>
            <person name="Lalanne C."/>
            <person name="Gautier V."/>
            <person name="Ament-Velasquez S.L."/>
            <person name="Kruys A."/>
            <person name="Hutchinson M.I."/>
            <person name="Powell A.J."/>
            <person name="Barry K."/>
            <person name="Miller A.N."/>
            <person name="Grigoriev I.V."/>
            <person name="Debuchy R."/>
            <person name="Gladieux P."/>
            <person name="Thoren M.H."/>
            <person name="Johannesson H."/>
        </authorList>
    </citation>
    <scope>NUCLEOTIDE SEQUENCE</scope>
    <source>
        <strain evidence="3">CBS 990.96</strain>
    </source>
</reference>
<dbReference type="Proteomes" id="UP001301958">
    <property type="component" value="Unassembled WGS sequence"/>
</dbReference>
<evidence type="ECO:0000313" key="3">
    <source>
        <dbReference type="EMBL" id="KAK4230593.1"/>
    </source>
</evidence>
<proteinExistence type="predicted"/>
<comment type="caution">
    <text evidence="3">The sequence shown here is derived from an EMBL/GenBank/DDBJ whole genome shotgun (WGS) entry which is preliminary data.</text>
</comment>
<evidence type="ECO:0000313" key="4">
    <source>
        <dbReference type="Proteomes" id="UP001301958"/>
    </source>
</evidence>
<feature type="transmembrane region" description="Helical" evidence="2">
    <location>
        <begin position="259"/>
        <end position="278"/>
    </location>
</feature>
<feature type="compositionally biased region" description="Polar residues" evidence="1">
    <location>
        <begin position="1"/>
        <end position="12"/>
    </location>
</feature>
<protein>
    <submittedName>
        <fullName evidence="3">Uncharacterized protein</fullName>
    </submittedName>
</protein>
<keyword evidence="2" id="KW-0812">Transmembrane</keyword>
<feature type="compositionally biased region" description="Polar residues" evidence="1">
    <location>
        <begin position="324"/>
        <end position="333"/>
    </location>
</feature>
<feature type="region of interest" description="Disordered" evidence="1">
    <location>
        <begin position="296"/>
        <end position="333"/>
    </location>
</feature>
<keyword evidence="2" id="KW-1133">Transmembrane helix</keyword>
<sequence>MSQNGAEASKSPSAGRPRHQITRSISEISSPISRLHRHNSNRVLKDRERETLSPVVQSTVPGPQGRRSFEVPRFEGVTPNGSPNGSRRTSILYNSADDVMPGILGGSPQKASGGPTTATQQKAIARKSGLQRSLVELEAFAGSTTARLNDTYYSVLEKLGTLQNTVSALKELAELSGQINNTFSTDADGLFDDFSSQLDSLGHFEDQQERILSLQGRIHTGRENIRLLSERVDVVRERIENWERAERVWQEKTRKRLKAVWVISIIAALLLILLFIMAKYASESLDVTAANLANDKAGLGNHGRSEPNSEISKTETADRVLNWTGPSESSSSLANEVLRAFDEL</sequence>
<gene>
    <name evidence="3" type="ORF">QBC38DRAFT_515888</name>
</gene>
<feature type="region of interest" description="Disordered" evidence="1">
    <location>
        <begin position="1"/>
        <end position="87"/>
    </location>
</feature>
<accession>A0AAN7BVW6</accession>
<name>A0AAN7BVW6_9PEZI</name>
<keyword evidence="2" id="KW-0472">Membrane</keyword>
<feature type="compositionally biased region" description="Low complexity" evidence="1">
    <location>
        <begin position="24"/>
        <end position="33"/>
    </location>
</feature>
<dbReference type="EMBL" id="MU865298">
    <property type="protein sequence ID" value="KAK4230593.1"/>
    <property type="molecule type" value="Genomic_DNA"/>
</dbReference>